<dbReference type="AlphaFoldDB" id="A0A8C6UP74"/>
<name>A0A8C6UP74_9GOBI</name>
<organism evidence="1 2">
    <name type="scientific">Neogobius melanostomus</name>
    <name type="common">round goby</name>
    <dbReference type="NCBI Taxonomy" id="47308"/>
    <lineage>
        <taxon>Eukaryota</taxon>
        <taxon>Metazoa</taxon>
        <taxon>Chordata</taxon>
        <taxon>Craniata</taxon>
        <taxon>Vertebrata</taxon>
        <taxon>Euteleostomi</taxon>
        <taxon>Actinopterygii</taxon>
        <taxon>Neopterygii</taxon>
        <taxon>Teleostei</taxon>
        <taxon>Neoteleostei</taxon>
        <taxon>Acanthomorphata</taxon>
        <taxon>Gobiaria</taxon>
        <taxon>Gobiiformes</taxon>
        <taxon>Gobioidei</taxon>
        <taxon>Gobiidae</taxon>
        <taxon>Benthophilinae</taxon>
        <taxon>Neogobiini</taxon>
        <taxon>Neogobius</taxon>
    </lineage>
</organism>
<dbReference type="PANTHER" id="PTHR38564:SF2">
    <property type="entry name" value="WU:FC46H12 PRECURSOR"/>
    <property type="match status" value="1"/>
</dbReference>
<dbReference type="PANTHER" id="PTHR38564">
    <property type="entry name" value="SI:CH73-250A16.5-RELATED"/>
    <property type="match status" value="1"/>
</dbReference>
<protein>
    <submittedName>
        <fullName evidence="1">Uncharacterized protein</fullName>
    </submittedName>
</protein>
<keyword evidence="2" id="KW-1185">Reference proteome</keyword>
<dbReference type="Proteomes" id="UP000694523">
    <property type="component" value="Unplaced"/>
</dbReference>
<dbReference type="Ensembl" id="ENSNMLT00000044322.1">
    <property type="protein sequence ID" value="ENSNMLP00000039828.1"/>
    <property type="gene ID" value="ENSNMLG00000024528.1"/>
</dbReference>
<proteinExistence type="predicted"/>
<evidence type="ECO:0000313" key="2">
    <source>
        <dbReference type="Proteomes" id="UP000694523"/>
    </source>
</evidence>
<sequence>NKSVISFITCSSIRDTDIGINRVRGLHHHNKFPTSSITTTNPQHEDSAADSGFLWTLQFTFSHTCPYALPYHPSAKLCGILLLTLIIKSLNALKVTSFSLFERLFSANCSDISIALAKQIQAFGPEMGCAMCLYNLVSITPQYIMANHTSPDGLTTEKISISFLPTMLPDGCRVSAVSQSSLFSPSLLDNGVNYCNLHDLVAASGLASQPDFMEMTNEWACLSYGLATCSM</sequence>
<accession>A0A8C6UP74</accession>
<reference evidence="1" key="2">
    <citation type="submission" date="2025-09" db="UniProtKB">
        <authorList>
            <consortium name="Ensembl"/>
        </authorList>
    </citation>
    <scope>IDENTIFICATION</scope>
</reference>
<reference evidence="1" key="1">
    <citation type="submission" date="2025-08" db="UniProtKB">
        <authorList>
            <consortium name="Ensembl"/>
        </authorList>
    </citation>
    <scope>IDENTIFICATION</scope>
</reference>
<evidence type="ECO:0000313" key="1">
    <source>
        <dbReference type="Ensembl" id="ENSNMLP00000039828.1"/>
    </source>
</evidence>